<accession>B8CDT1</accession>
<evidence type="ECO:0000313" key="3">
    <source>
        <dbReference type="EMBL" id="EED88514.1"/>
    </source>
</evidence>
<protein>
    <submittedName>
        <fullName evidence="3">Uncharacterized protein</fullName>
    </submittedName>
</protein>
<dbReference type="AlphaFoldDB" id="B8CDT1"/>
<dbReference type="PaxDb" id="35128-Thaps25088"/>
<reference evidence="3 4" key="2">
    <citation type="journal article" date="2008" name="Nature">
        <title>The Phaeodactylum genome reveals the evolutionary history of diatom genomes.</title>
        <authorList>
            <person name="Bowler C."/>
            <person name="Allen A.E."/>
            <person name="Badger J.H."/>
            <person name="Grimwood J."/>
            <person name="Jabbari K."/>
            <person name="Kuo A."/>
            <person name="Maheswari U."/>
            <person name="Martens C."/>
            <person name="Maumus F."/>
            <person name="Otillar R.P."/>
            <person name="Rayko E."/>
            <person name="Salamov A."/>
            <person name="Vandepoele K."/>
            <person name="Beszteri B."/>
            <person name="Gruber A."/>
            <person name="Heijde M."/>
            <person name="Katinka M."/>
            <person name="Mock T."/>
            <person name="Valentin K."/>
            <person name="Verret F."/>
            <person name="Berges J.A."/>
            <person name="Brownlee C."/>
            <person name="Cadoret J.P."/>
            <person name="Chiovitti A."/>
            <person name="Choi C.J."/>
            <person name="Coesel S."/>
            <person name="De Martino A."/>
            <person name="Detter J.C."/>
            <person name="Durkin C."/>
            <person name="Falciatore A."/>
            <person name="Fournet J."/>
            <person name="Haruta M."/>
            <person name="Huysman M.J."/>
            <person name="Jenkins B.D."/>
            <person name="Jiroutova K."/>
            <person name="Jorgensen R.E."/>
            <person name="Joubert Y."/>
            <person name="Kaplan A."/>
            <person name="Kroger N."/>
            <person name="Kroth P.G."/>
            <person name="La Roche J."/>
            <person name="Lindquist E."/>
            <person name="Lommer M."/>
            <person name="Martin-Jezequel V."/>
            <person name="Lopez P.J."/>
            <person name="Lucas S."/>
            <person name="Mangogna M."/>
            <person name="McGinnis K."/>
            <person name="Medlin L.K."/>
            <person name="Montsant A."/>
            <person name="Oudot-Le Secq M.P."/>
            <person name="Napoli C."/>
            <person name="Obornik M."/>
            <person name="Parker M.S."/>
            <person name="Petit J.L."/>
            <person name="Porcel B.M."/>
            <person name="Poulsen N."/>
            <person name="Robison M."/>
            <person name="Rychlewski L."/>
            <person name="Rynearson T.A."/>
            <person name="Schmutz J."/>
            <person name="Shapiro H."/>
            <person name="Siaut M."/>
            <person name="Stanley M."/>
            <person name="Sussman M.R."/>
            <person name="Taylor A.R."/>
            <person name="Vardi A."/>
            <person name="von Dassow P."/>
            <person name="Vyverman W."/>
            <person name="Willis A."/>
            <person name="Wyrwicz L.S."/>
            <person name="Rokhsar D.S."/>
            <person name="Weissenbach J."/>
            <person name="Armbrust E.V."/>
            <person name="Green B.R."/>
            <person name="Van de Peer Y."/>
            <person name="Grigoriev I.V."/>
        </authorList>
    </citation>
    <scope>NUCLEOTIDE SEQUENCE [LARGE SCALE GENOMIC DNA]</scope>
    <source>
        <strain evidence="3 4">CCMP1335</strain>
    </source>
</reference>
<keyword evidence="2" id="KW-0732">Signal</keyword>
<dbReference type="RefSeq" id="XP_002294159.1">
    <property type="nucleotide sequence ID" value="XM_002294123.1"/>
</dbReference>
<reference evidence="3 4" key="1">
    <citation type="journal article" date="2004" name="Science">
        <title>The genome of the diatom Thalassiosira pseudonana: ecology, evolution, and metabolism.</title>
        <authorList>
            <person name="Armbrust E.V."/>
            <person name="Berges J.A."/>
            <person name="Bowler C."/>
            <person name="Green B.R."/>
            <person name="Martinez D."/>
            <person name="Putnam N.H."/>
            <person name="Zhou S."/>
            <person name="Allen A.E."/>
            <person name="Apt K.E."/>
            <person name="Bechner M."/>
            <person name="Brzezinski M.A."/>
            <person name="Chaal B.K."/>
            <person name="Chiovitti A."/>
            <person name="Davis A.K."/>
            <person name="Demarest M.S."/>
            <person name="Detter J.C."/>
            <person name="Glavina T."/>
            <person name="Goodstein D."/>
            <person name="Hadi M.Z."/>
            <person name="Hellsten U."/>
            <person name="Hildebrand M."/>
            <person name="Jenkins B.D."/>
            <person name="Jurka J."/>
            <person name="Kapitonov V.V."/>
            <person name="Kroger N."/>
            <person name="Lau W.W."/>
            <person name="Lane T.W."/>
            <person name="Larimer F.W."/>
            <person name="Lippmeier J.C."/>
            <person name="Lucas S."/>
            <person name="Medina M."/>
            <person name="Montsant A."/>
            <person name="Obornik M."/>
            <person name="Parker M.S."/>
            <person name="Palenik B."/>
            <person name="Pazour G.J."/>
            <person name="Richardson P.M."/>
            <person name="Rynearson T.A."/>
            <person name="Saito M.A."/>
            <person name="Schwartz D.C."/>
            <person name="Thamatrakoln K."/>
            <person name="Valentin K."/>
            <person name="Vardi A."/>
            <person name="Wilkerson F.P."/>
            <person name="Rokhsar D.S."/>
        </authorList>
    </citation>
    <scope>NUCLEOTIDE SEQUENCE [LARGE SCALE GENOMIC DNA]</scope>
    <source>
        <strain evidence="3 4">CCMP1335</strain>
    </source>
</reference>
<evidence type="ECO:0000256" key="2">
    <source>
        <dbReference type="SAM" id="SignalP"/>
    </source>
</evidence>
<dbReference type="Proteomes" id="UP000001449">
    <property type="component" value="Chromosome 15"/>
</dbReference>
<sequence>MAAFNLTLLLSTLTLTASRSAASLSTGQHPMAHSTLATQQQPHKRQQQAAGARYYATWTEDAMCSSKLSETFESWEESFGSLEECCEVVFGWAMEDCLRE</sequence>
<keyword evidence="4" id="KW-1185">Reference proteome</keyword>
<dbReference type="HOGENOM" id="CLU_2311812_0_0_1"/>
<dbReference type="GeneID" id="7450321"/>
<organism evidence="3 4">
    <name type="scientific">Thalassiosira pseudonana</name>
    <name type="common">Marine diatom</name>
    <name type="synonym">Cyclotella nana</name>
    <dbReference type="NCBI Taxonomy" id="35128"/>
    <lineage>
        <taxon>Eukaryota</taxon>
        <taxon>Sar</taxon>
        <taxon>Stramenopiles</taxon>
        <taxon>Ochrophyta</taxon>
        <taxon>Bacillariophyta</taxon>
        <taxon>Coscinodiscophyceae</taxon>
        <taxon>Thalassiosirophycidae</taxon>
        <taxon>Thalassiosirales</taxon>
        <taxon>Thalassiosiraceae</taxon>
        <taxon>Thalassiosira</taxon>
    </lineage>
</organism>
<dbReference type="KEGG" id="tps:THAPSDRAFT_25088"/>
<evidence type="ECO:0000313" key="4">
    <source>
        <dbReference type="Proteomes" id="UP000001449"/>
    </source>
</evidence>
<feature type="region of interest" description="Disordered" evidence="1">
    <location>
        <begin position="24"/>
        <end position="43"/>
    </location>
</feature>
<feature type="signal peptide" evidence="2">
    <location>
        <begin position="1"/>
        <end position="18"/>
    </location>
</feature>
<dbReference type="InParanoid" id="B8CDT1"/>
<name>B8CDT1_THAPS</name>
<evidence type="ECO:0000256" key="1">
    <source>
        <dbReference type="SAM" id="MobiDB-lite"/>
    </source>
</evidence>
<proteinExistence type="predicted"/>
<feature type="chain" id="PRO_5002866529" evidence="2">
    <location>
        <begin position="19"/>
        <end position="100"/>
    </location>
</feature>
<gene>
    <name evidence="3" type="ORF">THAPSDRAFT_25088</name>
</gene>
<dbReference type="EMBL" id="CM000650">
    <property type="protein sequence ID" value="EED88514.1"/>
    <property type="molecule type" value="Genomic_DNA"/>
</dbReference>